<dbReference type="STRING" id="927083.DB32_008567"/>
<dbReference type="KEGG" id="samy:DB32_008567"/>
<dbReference type="SMART" id="SM00418">
    <property type="entry name" value="HTH_ARSR"/>
    <property type="match status" value="1"/>
</dbReference>
<feature type="region of interest" description="Disordered" evidence="4">
    <location>
        <begin position="1"/>
        <end position="42"/>
    </location>
</feature>
<dbReference type="AlphaFoldDB" id="A0A0F6WA91"/>
<dbReference type="InterPro" id="IPR051011">
    <property type="entry name" value="Metal_resp_trans_reg"/>
</dbReference>
<reference evidence="6 7" key="1">
    <citation type="submission" date="2015-03" db="EMBL/GenBank/DDBJ databases">
        <title>Genome assembly of Sandaracinus amylolyticus DSM 53668.</title>
        <authorList>
            <person name="Sharma G."/>
            <person name="Subramanian S."/>
        </authorList>
    </citation>
    <scope>NUCLEOTIDE SEQUENCE [LARGE SCALE GENOMIC DNA]</scope>
    <source>
        <strain evidence="6 7">DSM 53668</strain>
    </source>
</reference>
<evidence type="ECO:0000256" key="2">
    <source>
        <dbReference type="ARBA" id="ARBA00023125"/>
    </source>
</evidence>
<evidence type="ECO:0000256" key="3">
    <source>
        <dbReference type="ARBA" id="ARBA00023163"/>
    </source>
</evidence>
<keyword evidence="2" id="KW-0238">DNA-binding</keyword>
<keyword evidence="3" id="KW-0804">Transcription</keyword>
<dbReference type="RefSeq" id="WP_205627129.1">
    <property type="nucleotide sequence ID" value="NZ_CP011125.1"/>
</dbReference>
<feature type="compositionally biased region" description="Low complexity" evidence="4">
    <location>
        <begin position="8"/>
        <end position="30"/>
    </location>
</feature>
<protein>
    <submittedName>
        <fullName evidence="6">Transcriptional regulator, ArsR family protein</fullName>
    </submittedName>
</protein>
<evidence type="ECO:0000313" key="7">
    <source>
        <dbReference type="Proteomes" id="UP000034883"/>
    </source>
</evidence>
<dbReference type="Proteomes" id="UP000034883">
    <property type="component" value="Chromosome"/>
</dbReference>
<keyword evidence="7" id="KW-1185">Reference proteome</keyword>
<dbReference type="Gene3D" id="1.10.10.10">
    <property type="entry name" value="Winged helix-like DNA-binding domain superfamily/Winged helix DNA-binding domain"/>
    <property type="match status" value="1"/>
</dbReference>
<dbReference type="InterPro" id="IPR011991">
    <property type="entry name" value="ArsR-like_HTH"/>
</dbReference>
<keyword evidence="1" id="KW-0805">Transcription regulation</keyword>
<dbReference type="PANTHER" id="PTHR43132:SF6">
    <property type="entry name" value="HTH-TYPE TRANSCRIPTIONAL REPRESSOR CZRA"/>
    <property type="match status" value="1"/>
</dbReference>
<dbReference type="PANTHER" id="PTHR43132">
    <property type="entry name" value="ARSENICAL RESISTANCE OPERON REPRESSOR ARSR-RELATED"/>
    <property type="match status" value="1"/>
</dbReference>
<dbReference type="EMBL" id="CP011125">
    <property type="protein sequence ID" value="AKF11418.1"/>
    <property type="molecule type" value="Genomic_DNA"/>
</dbReference>
<feature type="compositionally biased region" description="Basic and acidic residues" evidence="4">
    <location>
        <begin position="33"/>
        <end position="42"/>
    </location>
</feature>
<evidence type="ECO:0000256" key="1">
    <source>
        <dbReference type="ARBA" id="ARBA00023015"/>
    </source>
</evidence>
<feature type="domain" description="HTH arsR-type" evidence="5">
    <location>
        <begin position="47"/>
        <end position="141"/>
    </location>
</feature>
<evidence type="ECO:0000256" key="4">
    <source>
        <dbReference type="SAM" id="MobiDB-lite"/>
    </source>
</evidence>
<name>A0A0F6WA91_9BACT</name>
<accession>A0A0F6WA91</accession>
<dbReference type="InterPro" id="IPR036388">
    <property type="entry name" value="WH-like_DNA-bd_sf"/>
</dbReference>
<gene>
    <name evidence="6" type="ORF">DB32_008567</name>
</gene>
<proteinExistence type="predicted"/>
<dbReference type="InterPro" id="IPR001845">
    <property type="entry name" value="HTH_ArsR_DNA-bd_dom"/>
</dbReference>
<dbReference type="PRINTS" id="PR00778">
    <property type="entry name" value="HTHARSR"/>
</dbReference>
<dbReference type="NCBIfam" id="NF033788">
    <property type="entry name" value="HTH_metalloreg"/>
    <property type="match status" value="1"/>
</dbReference>
<evidence type="ECO:0000313" key="6">
    <source>
        <dbReference type="EMBL" id="AKF11418.1"/>
    </source>
</evidence>
<dbReference type="SUPFAM" id="SSF46785">
    <property type="entry name" value="Winged helix' DNA-binding domain"/>
    <property type="match status" value="1"/>
</dbReference>
<dbReference type="PROSITE" id="PS50987">
    <property type="entry name" value="HTH_ARSR_2"/>
    <property type="match status" value="1"/>
</dbReference>
<dbReference type="CDD" id="cd00090">
    <property type="entry name" value="HTH_ARSR"/>
    <property type="match status" value="1"/>
</dbReference>
<dbReference type="Pfam" id="PF01022">
    <property type="entry name" value="HTH_5"/>
    <property type="match status" value="1"/>
</dbReference>
<dbReference type="InterPro" id="IPR036390">
    <property type="entry name" value="WH_DNA-bd_sf"/>
</dbReference>
<organism evidence="6 7">
    <name type="scientific">Sandaracinus amylolyticus</name>
    <dbReference type="NCBI Taxonomy" id="927083"/>
    <lineage>
        <taxon>Bacteria</taxon>
        <taxon>Pseudomonadati</taxon>
        <taxon>Myxococcota</taxon>
        <taxon>Polyangia</taxon>
        <taxon>Polyangiales</taxon>
        <taxon>Sandaracinaceae</taxon>
        <taxon>Sandaracinus</taxon>
    </lineage>
</organism>
<evidence type="ECO:0000259" key="5">
    <source>
        <dbReference type="PROSITE" id="PS50987"/>
    </source>
</evidence>
<dbReference type="GO" id="GO:0003677">
    <property type="term" value="F:DNA binding"/>
    <property type="evidence" value="ECO:0007669"/>
    <property type="project" value="UniProtKB-KW"/>
</dbReference>
<sequence>MVKSSSVATARKGTAAPRTTTKATKAAPTGEKPTCRHDDAPARRGSVGTLALARAAALFRACGDPERLRLLERLSQGEFCVSELAAESGEGLSTVSQRLRLLRTEGLVSRRREGKHIYYALSDQHVADLIQSALEHALEPRSHAHTGEEDE</sequence>
<dbReference type="GO" id="GO:0003700">
    <property type="term" value="F:DNA-binding transcription factor activity"/>
    <property type="evidence" value="ECO:0007669"/>
    <property type="project" value="InterPro"/>
</dbReference>